<reference evidence="3" key="1">
    <citation type="submission" date="2016-10" db="EMBL/GenBank/DDBJ databases">
        <authorList>
            <person name="Varghese N."/>
            <person name="Submissions S."/>
        </authorList>
    </citation>
    <scope>NUCLEOTIDE SEQUENCE [LARGE SCALE GENOMIC DNA]</scope>
    <source>
        <strain evidence="3">CGMCC 1.10121</strain>
    </source>
</reference>
<dbReference type="AlphaFoldDB" id="A0A1H8R5U5"/>
<dbReference type="EMBL" id="FODV01000003">
    <property type="protein sequence ID" value="SEO61504.1"/>
    <property type="molecule type" value="Genomic_DNA"/>
</dbReference>
<evidence type="ECO:0000256" key="1">
    <source>
        <dbReference type="SAM" id="MobiDB-lite"/>
    </source>
</evidence>
<feature type="compositionally biased region" description="Basic and acidic residues" evidence="1">
    <location>
        <begin position="46"/>
        <end position="68"/>
    </location>
</feature>
<organism evidence="2 3">
    <name type="scientific">Halogranum amylolyticum</name>
    <dbReference type="NCBI Taxonomy" id="660520"/>
    <lineage>
        <taxon>Archaea</taxon>
        <taxon>Methanobacteriati</taxon>
        <taxon>Methanobacteriota</taxon>
        <taxon>Stenosarchaea group</taxon>
        <taxon>Halobacteria</taxon>
        <taxon>Halobacteriales</taxon>
        <taxon>Haloferacaceae</taxon>
    </lineage>
</organism>
<sequence length="68" mass="8041">MTMSRKFARQVLVVFVVATLLFSGFAGVAAAHDDKHDKDRKHHDKHHDYDDKKHHDKHHDHDDKKHHD</sequence>
<gene>
    <name evidence="2" type="ORF">SAMN04487948_103507</name>
</gene>
<accession>A0A1H8R5U5</accession>
<evidence type="ECO:0000313" key="2">
    <source>
        <dbReference type="EMBL" id="SEO61504.1"/>
    </source>
</evidence>
<evidence type="ECO:0000313" key="3">
    <source>
        <dbReference type="Proteomes" id="UP000199126"/>
    </source>
</evidence>
<name>A0A1H8R5U5_9EURY</name>
<proteinExistence type="predicted"/>
<protein>
    <submittedName>
        <fullName evidence="2">Uncharacterized protein</fullName>
    </submittedName>
</protein>
<feature type="non-terminal residue" evidence="2">
    <location>
        <position position="68"/>
    </location>
</feature>
<dbReference type="Proteomes" id="UP000199126">
    <property type="component" value="Unassembled WGS sequence"/>
</dbReference>
<keyword evidence="3" id="KW-1185">Reference proteome</keyword>
<feature type="region of interest" description="Disordered" evidence="1">
    <location>
        <begin position="31"/>
        <end position="68"/>
    </location>
</feature>